<comment type="caution">
    <text evidence="1">The sequence shown here is derived from an EMBL/GenBank/DDBJ whole genome shotgun (WGS) entry which is preliminary data.</text>
</comment>
<evidence type="ECO:0000313" key="2">
    <source>
        <dbReference type="Proteomes" id="UP000018211"/>
    </source>
</evidence>
<name>A0AAV2VT31_9VIBR</name>
<proteinExistence type="predicted"/>
<evidence type="ECO:0000313" key="1">
    <source>
        <dbReference type="EMBL" id="CCO47884.1"/>
    </source>
</evidence>
<reference evidence="1 2" key="1">
    <citation type="journal article" date="2013" name="ISME J.">
        <title>Comparative genomics of pathogenic lineages of Vibrio nigripulchritudo identifies virulence-associated traits.</title>
        <authorList>
            <person name="Goudenege D."/>
            <person name="Labreuche Y."/>
            <person name="Krin E."/>
            <person name="Ansquer D."/>
            <person name="Mangenot S."/>
            <person name="Calteau A."/>
            <person name="Medigue C."/>
            <person name="Mazel D."/>
            <person name="Polz M.F."/>
            <person name="Le Roux F."/>
        </authorList>
    </citation>
    <scope>NUCLEOTIDE SEQUENCE [LARGE SCALE GENOMIC DNA]</scope>
    <source>
        <strain evidence="1 2">SOn1</strain>
    </source>
</reference>
<dbReference type="AlphaFoldDB" id="A0AAV2VT31"/>
<accession>A0AAV2VT31</accession>
<gene>
    <name evidence="1" type="ORF">VIBNISOn1_410036</name>
</gene>
<dbReference type="EMBL" id="CAOF01000133">
    <property type="protein sequence ID" value="CCO47884.1"/>
    <property type="molecule type" value="Genomic_DNA"/>
</dbReference>
<protein>
    <submittedName>
        <fullName evidence="1">Uncharacterized protein</fullName>
    </submittedName>
</protein>
<organism evidence="1 2">
    <name type="scientific">Vibrio nigripulchritudo SOn1</name>
    <dbReference type="NCBI Taxonomy" id="1238450"/>
    <lineage>
        <taxon>Bacteria</taxon>
        <taxon>Pseudomonadati</taxon>
        <taxon>Pseudomonadota</taxon>
        <taxon>Gammaproteobacteria</taxon>
        <taxon>Vibrionales</taxon>
        <taxon>Vibrionaceae</taxon>
        <taxon>Vibrio</taxon>
    </lineage>
</organism>
<dbReference type="Proteomes" id="UP000018211">
    <property type="component" value="Unassembled WGS sequence"/>
</dbReference>
<sequence>MGNVGLREITYMYGAAKAIYVDFLSDRNLIGIEQGVRANCFPSFFRFKPRQRLKRERFQVWTHNGLVNAGYKQVVIFGIMQAVIVDETMGVKVFPAI</sequence>